<proteinExistence type="predicted"/>
<gene>
    <name evidence="2" type="ORF">GBAR_LOCUS7442</name>
</gene>
<evidence type="ECO:0000313" key="2">
    <source>
        <dbReference type="EMBL" id="CAI8011552.1"/>
    </source>
</evidence>
<dbReference type="Proteomes" id="UP001174909">
    <property type="component" value="Unassembled WGS sequence"/>
</dbReference>
<feature type="compositionally biased region" description="Basic and acidic residues" evidence="1">
    <location>
        <begin position="245"/>
        <end position="256"/>
    </location>
</feature>
<accession>A0AA35RK44</accession>
<protein>
    <submittedName>
        <fullName evidence="2">Uncharacterized protein</fullName>
    </submittedName>
</protein>
<feature type="region of interest" description="Disordered" evidence="1">
    <location>
        <begin position="1"/>
        <end position="28"/>
    </location>
</feature>
<organism evidence="2 3">
    <name type="scientific">Geodia barretti</name>
    <name type="common">Barrett's horny sponge</name>
    <dbReference type="NCBI Taxonomy" id="519541"/>
    <lineage>
        <taxon>Eukaryota</taxon>
        <taxon>Metazoa</taxon>
        <taxon>Porifera</taxon>
        <taxon>Demospongiae</taxon>
        <taxon>Heteroscleromorpha</taxon>
        <taxon>Tetractinellida</taxon>
        <taxon>Astrophorina</taxon>
        <taxon>Geodiidae</taxon>
        <taxon>Geodia</taxon>
    </lineage>
</organism>
<name>A0AA35RK44_GEOBA</name>
<dbReference type="AlphaFoldDB" id="A0AA35RK44"/>
<dbReference type="EMBL" id="CASHTH010001108">
    <property type="protein sequence ID" value="CAI8011552.1"/>
    <property type="molecule type" value="Genomic_DNA"/>
</dbReference>
<keyword evidence="3" id="KW-1185">Reference proteome</keyword>
<reference evidence="2" key="1">
    <citation type="submission" date="2023-03" db="EMBL/GenBank/DDBJ databases">
        <authorList>
            <person name="Steffen K."/>
            <person name="Cardenas P."/>
        </authorList>
    </citation>
    <scope>NUCLEOTIDE SEQUENCE</scope>
</reference>
<comment type="caution">
    <text evidence="2">The sequence shown here is derived from an EMBL/GenBank/DDBJ whole genome shotgun (WGS) entry which is preliminary data.</text>
</comment>
<feature type="region of interest" description="Disordered" evidence="1">
    <location>
        <begin position="244"/>
        <end position="265"/>
    </location>
</feature>
<sequence length="402" mass="45951">MAKKKGRRSINVARKREKRNRDRKFRQKQLAVEKQRRLPYEKSEEEHLHACISQSRKLLNEPELEGVLFDFELMYTRVTEVLDNYQADKTNALTAEFEEDLIHLTNVTEEATSEEELNPLPEAERACEHFRLEVLPHLVTPDFMQQLVQALTACEKRLKLIGNRELAEVAFVTRSLFEAAPSEILAFHPMIQTIGIETLRILVEEPDMIIDRREEVKEILSDVLEYKESEAYQSQPISVFSDTAKNQEHHKEKDTESNLTEPASPHFDTVNTAITDPAPLSDPVDLSGTPTSEIAIPPVSPDELPARALYKNFNGLAIKESFEERTDDPSLQEGLANYALVNESEEQVEFVDVENERYITVTEERLQLHARSEAELTIAMAEIEAQCTSAVMYLAKTIEERG</sequence>
<feature type="compositionally biased region" description="Basic residues" evidence="1">
    <location>
        <begin position="1"/>
        <end position="27"/>
    </location>
</feature>
<evidence type="ECO:0000256" key="1">
    <source>
        <dbReference type="SAM" id="MobiDB-lite"/>
    </source>
</evidence>
<evidence type="ECO:0000313" key="3">
    <source>
        <dbReference type="Proteomes" id="UP001174909"/>
    </source>
</evidence>